<dbReference type="RefSeq" id="WP_117382606.1">
    <property type="nucleotide sequence ID" value="NZ_QWDE01000001.1"/>
</dbReference>
<accession>A0A3E2NXN8</accession>
<proteinExistence type="predicted"/>
<reference evidence="1 2" key="1">
    <citation type="submission" date="2018-08" db="EMBL/GenBank/DDBJ databases">
        <title>Mucilaginibacter terrae sp. nov., isolated from manganese diggings.</title>
        <authorList>
            <person name="Huang Y."/>
            <person name="Zhou Z."/>
        </authorList>
    </citation>
    <scope>NUCLEOTIDE SEQUENCE [LARGE SCALE GENOMIC DNA]</scope>
    <source>
        <strain evidence="1 2">ZH6</strain>
    </source>
</reference>
<dbReference type="Proteomes" id="UP000260823">
    <property type="component" value="Unassembled WGS sequence"/>
</dbReference>
<dbReference type="AlphaFoldDB" id="A0A3E2NXN8"/>
<gene>
    <name evidence="1" type="ORF">DYU05_08960</name>
</gene>
<dbReference type="OrthoDB" id="798356at2"/>
<keyword evidence="2" id="KW-1185">Reference proteome</keyword>
<dbReference type="EMBL" id="QWDE01000001">
    <property type="protein sequence ID" value="RFZ85709.1"/>
    <property type="molecule type" value="Genomic_DNA"/>
</dbReference>
<sequence length="73" mass="7757">MQPKLTFIKRLTSETPAFFKRAQLFGFGLAGVGTSLSTVAGIPSKLCTILISVGTTIAIVSQFAVKQLQPENS</sequence>
<name>A0A3E2NXN8_9SPHI</name>
<protein>
    <submittedName>
        <fullName evidence="1">Uncharacterized protein</fullName>
    </submittedName>
</protein>
<comment type="caution">
    <text evidence="1">The sequence shown here is derived from an EMBL/GenBank/DDBJ whole genome shotgun (WGS) entry which is preliminary data.</text>
</comment>
<evidence type="ECO:0000313" key="1">
    <source>
        <dbReference type="EMBL" id="RFZ85709.1"/>
    </source>
</evidence>
<evidence type="ECO:0000313" key="2">
    <source>
        <dbReference type="Proteomes" id="UP000260823"/>
    </source>
</evidence>
<organism evidence="1 2">
    <name type="scientific">Mucilaginibacter terrenus</name>
    <dbReference type="NCBI Taxonomy" id="2482727"/>
    <lineage>
        <taxon>Bacteria</taxon>
        <taxon>Pseudomonadati</taxon>
        <taxon>Bacteroidota</taxon>
        <taxon>Sphingobacteriia</taxon>
        <taxon>Sphingobacteriales</taxon>
        <taxon>Sphingobacteriaceae</taxon>
        <taxon>Mucilaginibacter</taxon>
    </lineage>
</organism>